<dbReference type="InterPro" id="IPR016024">
    <property type="entry name" value="ARM-type_fold"/>
</dbReference>
<dbReference type="GO" id="GO:0006898">
    <property type="term" value="P:receptor-mediated endocytosis"/>
    <property type="evidence" value="ECO:0007669"/>
    <property type="project" value="TreeGrafter"/>
</dbReference>
<dbReference type="GO" id="GO:0006886">
    <property type="term" value="P:intracellular protein transport"/>
    <property type="evidence" value="ECO:0007669"/>
    <property type="project" value="UniProtKB-UniRule"/>
</dbReference>
<accession>A0A9W7CXT4</accession>
<sequence length="633" mass="70984">MESDEFVCVCEQVDGQSSVVIVDLSEGNTIQRRPIYADAAILSPVGHIIALRVEKRLQVFNVDLRIKLKIHQMSEDIVFWRWVSPDTIAVITDTAVFHWSTKDDLPPTKVFYRSASLGAEMQIVSYHTSVDNQWLLLVGIAEGQRGGIHGNIQLYSKKDKLCQVLQGCAGAFTQMKPPGRADDAQVLLFAGTKAGGQPTQIFITELGRVSDFGHLFHLTSKPIPFDTEARNDWPVSIHVSPNDNIVYMITKMGYLFLFDALSGKLVYHACVMQDTPFVTCPNSKSKGILGITRRGQVSHFGINRARLVAYVLNSLHDPVLALALASRMDLPGAEELYLPEFSRLVSINDVPGAARLAAASPLGALRTAATIEIFKQMPDQLGQPQPIFQYFTALLEQGALNKLESTELVRLVLIQGRGKLLHQWLIEDKLDYSEELGDIIAEFDPMMALSVYLRAEVPAKLIHCFVQCVLKDSKSQDPRALMHLCDRYDFVQGLAEYLYSNNLIQYIDVYVTKVSPEKTPVVIGKLLDLGCGDDYINHLLKQVPNCPVSELTEQVEKRNRLPLLQTWLEKRVARRNKDAATHSAIAKIYVLLDNNPQQFLVKNKFYDSKVVGTFCETRSVLSFPSLLSRRRRL</sequence>
<dbReference type="SUPFAM" id="SSF50989">
    <property type="entry name" value="Clathrin heavy-chain terminal domain"/>
    <property type="match status" value="1"/>
</dbReference>
<dbReference type="GO" id="GO:0071439">
    <property type="term" value="C:clathrin complex"/>
    <property type="evidence" value="ECO:0007669"/>
    <property type="project" value="TreeGrafter"/>
</dbReference>
<dbReference type="InterPro" id="IPR016025">
    <property type="entry name" value="Clathrin_H-chain_N"/>
</dbReference>
<dbReference type="OrthoDB" id="93868at2759"/>
<keyword evidence="3" id="KW-1185">Reference proteome</keyword>
<dbReference type="PANTHER" id="PTHR10292">
    <property type="entry name" value="CLATHRIN HEAVY CHAIN RELATED"/>
    <property type="match status" value="1"/>
</dbReference>
<dbReference type="GO" id="GO:0030132">
    <property type="term" value="C:clathrin coat of coated pit"/>
    <property type="evidence" value="ECO:0007669"/>
    <property type="project" value="InterPro"/>
</dbReference>
<dbReference type="SUPFAM" id="SSF48371">
    <property type="entry name" value="ARM repeat"/>
    <property type="match status" value="2"/>
</dbReference>
<dbReference type="Proteomes" id="UP001165121">
    <property type="component" value="Unassembled WGS sequence"/>
</dbReference>
<name>A0A9W7CXT4_9STRA</name>
<dbReference type="GO" id="GO:0032051">
    <property type="term" value="F:clathrin light chain binding"/>
    <property type="evidence" value="ECO:0007669"/>
    <property type="project" value="TreeGrafter"/>
</dbReference>
<gene>
    <name evidence="2" type="ORF">Pfra01_001573900</name>
</gene>
<reference evidence="2" key="1">
    <citation type="submission" date="2023-04" db="EMBL/GenBank/DDBJ databases">
        <title>Phytophthora fragariaefolia NBRC 109709.</title>
        <authorList>
            <person name="Ichikawa N."/>
            <person name="Sato H."/>
            <person name="Tonouchi N."/>
        </authorList>
    </citation>
    <scope>NUCLEOTIDE SEQUENCE</scope>
    <source>
        <strain evidence="2">NBRC 109709</strain>
    </source>
</reference>
<dbReference type="PROSITE" id="PS50236">
    <property type="entry name" value="CHCR"/>
    <property type="match status" value="1"/>
</dbReference>
<evidence type="ECO:0000313" key="2">
    <source>
        <dbReference type="EMBL" id="GMF44753.1"/>
    </source>
</evidence>
<dbReference type="Pfam" id="PF13838">
    <property type="entry name" value="Clathrin_H_link"/>
    <property type="match status" value="1"/>
</dbReference>
<feature type="repeat" description="CHCR" evidence="1">
    <location>
        <begin position="539"/>
        <end position="633"/>
    </location>
</feature>
<evidence type="ECO:0000256" key="1">
    <source>
        <dbReference type="PROSITE-ProRule" id="PRU01006"/>
    </source>
</evidence>
<organism evidence="2 3">
    <name type="scientific">Phytophthora fragariaefolia</name>
    <dbReference type="NCBI Taxonomy" id="1490495"/>
    <lineage>
        <taxon>Eukaryota</taxon>
        <taxon>Sar</taxon>
        <taxon>Stramenopiles</taxon>
        <taxon>Oomycota</taxon>
        <taxon>Peronosporomycetes</taxon>
        <taxon>Peronosporales</taxon>
        <taxon>Peronosporaceae</taxon>
        <taxon>Phytophthora</taxon>
    </lineage>
</organism>
<dbReference type="AlphaFoldDB" id="A0A9W7CXT4"/>
<comment type="caution">
    <text evidence="2">The sequence shown here is derived from an EMBL/GenBank/DDBJ whole genome shotgun (WGS) entry which is preliminary data.</text>
</comment>
<protein>
    <submittedName>
        <fullName evidence="2">Unnamed protein product</fullName>
    </submittedName>
</protein>
<dbReference type="Pfam" id="PF00637">
    <property type="entry name" value="Clathrin"/>
    <property type="match status" value="1"/>
</dbReference>
<dbReference type="EMBL" id="BSXT01001727">
    <property type="protein sequence ID" value="GMF44753.1"/>
    <property type="molecule type" value="Genomic_DNA"/>
</dbReference>
<dbReference type="PANTHER" id="PTHR10292:SF1">
    <property type="entry name" value="CLATHRIN HEAVY CHAIN"/>
    <property type="match status" value="1"/>
</dbReference>
<dbReference type="InterPro" id="IPR055358">
    <property type="entry name" value="CHCR"/>
</dbReference>
<proteinExistence type="predicted"/>
<dbReference type="InterPro" id="IPR000547">
    <property type="entry name" value="Clathrin_H-chain/VPS_repeat"/>
</dbReference>
<dbReference type="GO" id="GO:0005198">
    <property type="term" value="F:structural molecule activity"/>
    <property type="evidence" value="ECO:0007669"/>
    <property type="project" value="InterPro"/>
</dbReference>
<evidence type="ECO:0000313" key="3">
    <source>
        <dbReference type="Proteomes" id="UP001165121"/>
    </source>
</evidence>
<dbReference type="GO" id="GO:0030130">
    <property type="term" value="C:clathrin coat of trans-Golgi network vesicle"/>
    <property type="evidence" value="ECO:0007669"/>
    <property type="project" value="InterPro"/>
</dbReference>
<dbReference type="Gene3D" id="2.130.10.110">
    <property type="entry name" value="Clathrin heavy-chain terminal domain"/>
    <property type="match status" value="1"/>
</dbReference>